<dbReference type="EMBL" id="RCTF01000005">
    <property type="protein sequence ID" value="RLP79666.1"/>
    <property type="molecule type" value="Genomic_DNA"/>
</dbReference>
<evidence type="ECO:0000259" key="6">
    <source>
        <dbReference type="PROSITE" id="PS50893"/>
    </source>
</evidence>
<proteinExistence type="inferred from homology"/>
<dbReference type="PROSITE" id="PS00211">
    <property type="entry name" value="ABC_TRANSPORTER_1"/>
    <property type="match status" value="1"/>
</dbReference>
<accession>A0A3L7AGR4</accession>
<dbReference type="SMART" id="SM00382">
    <property type="entry name" value="AAA"/>
    <property type="match status" value="1"/>
</dbReference>
<dbReference type="InterPro" id="IPR003439">
    <property type="entry name" value="ABC_transporter-like_ATP-bd"/>
</dbReference>
<evidence type="ECO:0000256" key="4">
    <source>
        <dbReference type="ARBA" id="ARBA00022840"/>
    </source>
</evidence>
<keyword evidence="2" id="KW-0813">Transport</keyword>
<dbReference type="PANTHER" id="PTHR43820:SF4">
    <property type="entry name" value="HIGH-AFFINITY BRANCHED-CHAIN AMINO ACID TRANSPORT ATP-BINDING PROTEIN LIVF"/>
    <property type="match status" value="1"/>
</dbReference>
<dbReference type="PROSITE" id="PS50893">
    <property type="entry name" value="ABC_TRANSPORTER_2"/>
    <property type="match status" value="1"/>
</dbReference>
<dbReference type="SUPFAM" id="SSF52540">
    <property type="entry name" value="P-loop containing nucleoside triphosphate hydrolases"/>
    <property type="match status" value="1"/>
</dbReference>
<keyword evidence="8" id="KW-1185">Reference proteome</keyword>
<dbReference type="InterPro" id="IPR017871">
    <property type="entry name" value="ABC_transporter-like_CS"/>
</dbReference>
<keyword evidence="5" id="KW-0029">Amino-acid transport</keyword>
<reference evidence="7 8" key="1">
    <citation type="submission" date="2018-10" db="EMBL/GenBank/DDBJ databases">
        <title>Xanthobacter tagetidis genome sequencing and assembly.</title>
        <authorList>
            <person name="Maclea K.S."/>
            <person name="Goen A.E."/>
            <person name="Fatima S.A."/>
        </authorList>
    </citation>
    <scope>NUCLEOTIDE SEQUENCE [LARGE SCALE GENOMIC DNA]</scope>
    <source>
        <strain evidence="7 8">ATCC 700314</strain>
    </source>
</reference>
<evidence type="ECO:0000256" key="3">
    <source>
        <dbReference type="ARBA" id="ARBA00022741"/>
    </source>
</evidence>
<evidence type="ECO:0000313" key="8">
    <source>
        <dbReference type="Proteomes" id="UP000269692"/>
    </source>
</evidence>
<dbReference type="CDD" id="cd03224">
    <property type="entry name" value="ABC_TM1139_LivF_branched"/>
    <property type="match status" value="1"/>
</dbReference>
<keyword evidence="4 7" id="KW-0067">ATP-binding</keyword>
<comment type="caution">
    <text evidence="7">The sequence shown here is derived from an EMBL/GenBank/DDBJ whole genome shotgun (WGS) entry which is preliminary data.</text>
</comment>
<dbReference type="RefSeq" id="WP_121622876.1">
    <property type="nucleotide sequence ID" value="NZ_JACIIW010000001.1"/>
</dbReference>
<gene>
    <name evidence="7" type="ORF">D9R14_08425</name>
</gene>
<sequence length="235" mass="24943">MIEVENIKVAIGAVDILHDVSLRLEPGRLVTVIGANGAGKTTLLRTLSNVVTPHAGTIRFDGRPTAGIKPHVLARAGLVHVPQGRQIVPGLSVRDNLVIGADRVAGLDRDAIAAGLEREFARFPVLKERQHIPGGNLSGGEQQMLAVSRALMMRPKVLLLDEPSLGLAPQVVTTILKALRGLADDGLAVLLVEQLALLALSIADEAHVLQRGRVALSGPARDLRKDRAVIESYLG</sequence>
<dbReference type="AlphaFoldDB" id="A0A3L7AGR4"/>
<dbReference type="GO" id="GO:0016887">
    <property type="term" value="F:ATP hydrolysis activity"/>
    <property type="evidence" value="ECO:0007669"/>
    <property type="project" value="InterPro"/>
</dbReference>
<name>A0A3L7AGR4_9HYPH</name>
<dbReference type="InterPro" id="IPR052156">
    <property type="entry name" value="BCAA_Transport_ATP-bd_LivF"/>
</dbReference>
<dbReference type="GO" id="GO:0015658">
    <property type="term" value="F:branched-chain amino acid transmembrane transporter activity"/>
    <property type="evidence" value="ECO:0007669"/>
    <property type="project" value="TreeGrafter"/>
</dbReference>
<dbReference type="InterPro" id="IPR027417">
    <property type="entry name" value="P-loop_NTPase"/>
</dbReference>
<protein>
    <submittedName>
        <fullName evidence="7">ABC transporter ATP-binding protein</fullName>
    </submittedName>
</protein>
<dbReference type="PANTHER" id="PTHR43820">
    <property type="entry name" value="HIGH-AFFINITY BRANCHED-CHAIN AMINO ACID TRANSPORT ATP-BINDING PROTEIN LIVF"/>
    <property type="match status" value="1"/>
</dbReference>
<evidence type="ECO:0000256" key="5">
    <source>
        <dbReference type="ARBA" id="ARBA00022970"/>
    </source>
</evidence>
<dbReference type="Gene3D" id="3.40.50.300">
    <property type="entry name" value="P-loop containing nucleotide triphosphate hydrolases"/>
    <property type="match status" value="1"/>
</dbReference>
<dbReference type="Pfam" id="PF00005">
    <property type="entry name" value="ABC_tran"/>
    <property type="match status" value="1"/>
</dbReference>
<dbReference type="Proteomes" id="UP000269692">
    <property type="component" value="Unassembled WGS sequence"/>
</dbReference>
<evidence type="ECO:0000256" key="2">
    <source>
        <dbReference type="ARBA" id="ARBA00022448"/>
    </source>
</evidence>
<dbReference type="OrthoDB" id="9776369at2"/>
<organism evidence="7 8">
    <name type="scientific">Xanthobacter tagetidis</name>
    <dbReference type="NCBI Taxonomy" id="60216"/>
    <lineage>
        <taxon>Bacteria</taxon>
        <taxon>Pseudomonadati</taxon>
        <taxon>Pseudomonadota</taxon>
        <taxon>Alphaproteobacteria</taxon>
        <taxon>Hyphomicrobiales</taxon>
        <taxon>Xanthobacteraceae</taxon>
        <taxon>Xanthobacter</taxon>
    </lineage>
</organism>
<evidence type="ECO:0000313" key="7">
    <source>
        <dbReference type="EMBL" id="RLP79666.1"/>
    </source>
</evidence>
<keyword evidence="3" id="KW-0547">Nucleotide-binding</keyword>
<evidence type="ECO:0000256" key="1">
    <source>
        <dbReference type="ARBA" id="ARBA00005417"/>
    </source>
</evidence>
<dbReference type="GO" id="GO:0005524">
    <property type="term" value="F:ATP binding"/>
    <property type="evidence" value="ECO:0007669"/>
    <property type="project" value="UniProtKB-KW"/>
</dbReference>
<feature type="domain" description="ABC transporter" evidence="6">
    <location>
        <begin position="2"/>
        <end position="234"/>
    </location>
</feature>
<dbReference type="GO" id="GO:0015807">
    <property type="term" value="P:L-amino acid transport"/>
    <property type="evidence" value="ECO:0007669"/>
    <property type="project" value="TreeGrafter"/>
</dbReference>
<comment type="similarity">
    <text evidence="1">Belongs to the ABC transporter superfamily.</text>
</comment>
<dbReference type="InterPro" id="IPR003593">
    <property type="entry name" value="AAA+_ATPase"/>
</dbReference>